<keyword evidence="2" id="KW-1185">Reference proteome</keyword>
<organism evidence="1 2">
    <name type="scientific">Paraburkholderia phymatum</name>
    <dbReference type="NCBI Taxonomy" id="148447"/>
    <lineage>
        <taxon>Bacteria</taxon>
        <taxon>Pseudomonadati</taxon>
        <taxon>Pseudomonadota</taxon>
        <taxon>Betaproteobacteria</taxon>
        <taxon>Burkholderiales</taxon>
        <taxon>Burkholderiaceae</taxon>
        <taxon>Paraburkholderia</taxon>
    </lineage>
</organism>
<name>A0ACC6TTK9_9BURK</name>
<evidence type="ECO:0000313" key="1">
    <source>
        <dbReference type="EMBL" id="MEX3930590.1"/>
    </source>
</evidence>
<reference evidence="1" key="1">
    <citation type="submission" date="2024-07" db="EMBL/GenBank/DDBJ databases">
        <title>A survey of Mimosa microsymbionts across Brazilian biomes reveals a high diversity of Paraburkholderia nodulating endemic species, but also that Cupriavidus is common as a symbiont of widespread species.</title>
        <authorList>
            <person name="Rouws L."/>
            <person name="Barauna A."/>
            <person name="Beukes C."/>
            <person name="Rouws J.R.C."/>
            <person name="De Faria S.M."/>
            <person name="Gross E."/>
            <person name="Bueno Dos Reis Junior F."/>
            <person name="Simon M.F."/>
            <person name="Maluk M."/>
            <person name="Odee D.W."/>
            <person name="Kenicer G."/>
            <person name="Young J.P.W."/>
            <person name="Reis V.M."/>
            <person name="Zilli J."/>
            <person name="James E.K."/>
        </authorList>
    </citation>
    <scope>NUCLEOTIDE SEQUENCE</scope>
    <source>
        <strain evidence="1">EG181B</strain>
    </source>
</reference>
<gene>
    <name evidence="1" type="ORF">AB4Y32_02025</name>
</gene>
<comment type="caution">
    <text evidence="1">The sequence shown here is derived from an EMBL/GenBank/DDBJ whole genome shotgun (WGS) entry which is preliminary data.</text>
</comment>
<dbReference type="Proteomes" id="UP001558850">
    <property type="component" value="Unassembled WGS sequence"/>
</dbReference>
<sequence length="325" mass="35931">MSYNVLHVPLDIGTWQCKLVLAREFYSLSCGYMDRFADWDERREREREIKDGKRTFDRYSRPNYDFRRTIAPDIDAIRSFLSNQLNFVHWDLPTDNAGIERALKQAVHDGMLVPVINRDWRSLPMTFRPTPAPLRWPQQSGGGAFGRSGGTKWAAFENAGPGPLTWDGEPVLSGPYDPATWEKQLKSAQAAMAASSGDTGGDPVGMVEAVAGSVPGGDSDMDDDDDGGGTPDMAESLTDGSDAGDDTSTLLSDAQPFEYSPDAVCNEAESVAARGVSEMHEAECYAEYEMDIEQCQVASAMYKDSRTYALCTQRAFEKYQQCRGY</sequence>
<protein>
    <submittedName>
        <fullName evidence="1">Uncharacterized protein</fullName>
    </submittedName>
</protein>
<accession>A0ACC6TTK9</accession>
<dbReference type="EMBL" id="JBFRCH010000001">
    <property type="protein sequence ID" value="MEX3930590.1"/>
    <property type="molecule type" value="Genomic_DNA"/>
</dbReference>
<evidence type="ECO:0000313" key="2">
    <source>
        <dbReference type="Proteomes" id="UP001558850"/>
    </source>
</evidence>
<proteinExistence type="predicted"/>